<protein>
    <submittedName>
        <fullName evidence="2">Uncharacterized protein</fullName>
    </submittedName>
</protein>
<gene>
    <name evidence="2" type="ORF">UW22_C0064G0004</name>
</gene>
<evidence type="ECO:0000313" key="2">
    <source>
        <dbReference type="EMBL" id="KKT34871.1"/>
    </source>
</evidence>
<evidence type="ECO:0000313" key="3">
    <source>
        <dbReference type="Proteomes" id="UP000034617"/>
    </source>
</evidence>
<reference evidence="2 3" key="1">
    <citation type="journal article" date="2015" name="Nature">
        <title>rRNA introns, odd ribosomes, and small enigmatic genomes across a large radiation of phyla.</title>
        <authorList>
            <person name="Brown C.T."/>
            <person name="Hug L.A."/>
            <person name="Thomas B.C."/>
            <person name="Sharon I."/>
            <person name="Castelle C.J."/>
            <person name="Singh A."/>
            <person name="Wilkins M.J."/>
            <person name="Williams K.H."/>
            <person name="Banfield J.F."/>
        </authorList>
    </citation>
    <scope>NUCLEOTIDE SEQUENCE [LARGE SCALE GENOMIC DNA]</scope>
</reference>
<evidence type="ECO:0000256" key="1">
    <source>
        <dbReference type="SAM" id="MobiDB-lite"/>
    </source>
</evidence>
<dbReference type="AlphaFoldDB" id="A0A0G1GIS2"/>
<feature type="compositionally biased region" description="Polar residues" evidence="1">
    <location>
        <begin position="10"/>
        <end position="24"/>
    </location>
</feature>
<sequence length="147" mass="15886">MNDLPKTGTIVGSQQSQPVPITGSSGLGKEGEIVPSSELPVQEIQKELELPREVIAAGVKKQPTVVTLPKPITQMGVKPTGSNVGLGTGATVVLPLTQPQIAQGLQKSILDSWRWLAVWCIRKLKQFRLFNLTKPPSTNNESVRINE</sequence>
<name>A0A0G1GIS2_9BACT</name>
<dbReference type="EMBL" id="LCHM01000064">
    <property type="protein sequence ID" value="KKT34871.1"/>
    <property type="molecule type" value="Genomic_DNA"/>
</dbReference>
<proteinExistence type="predicted"/>
<feature type="region of interest" description="Disordered" evidence="1">
    <location>
        <begin position="1"/>
        <end position="32"/>
    </location>
</feature>
<organism evidence="2 3">
    <name type="scientific">Candidatus Gottesmanbacteria bacterium GW2011_GWB1_44_11c</name>
    <dbReference type="NCBI Taxonomy" id="1618447"/>
    <lineage>
        <taxon>Bacteria</taxon>
        <taxon>Candidatus Gottesmaniibacteriota</taxon>
    </lineage>
</organism>
<accession>A0A0G1GIS2</accession>
<dbReference type="Proteomes" id="UP000034617">
    <property type="component" value="Unassembled WGS sequence"/>
</dbReference>
<comment type="caution">
    <text evidence="2">The sequence shown here is derived from an EMBL/GenBank/DDBJ whole genome shotgun (WGS) entry which is preliminary data.</text>
</comment>